<dbReference type="InterPro" id="IPR000835">
    <property type="entry name" value="HTH_MarR-typ"/>
</dbReference>
<dbReference type="OrthoDB" id="996843at2"/>
<proteinExistence type="predicted"/>
<organism evidence="2 3">
    <name type="scientific">Dyadobacter koreensis</name>
    <dbReference type="NCBI Taxonomy" id="408657"/>
    <lineage>
        <taxon>Bacteria</taxon>
        <taxon>Pseudomonadati</taxon>
        <taxon>Bacteroidota</taxon>
        <taxon>Cytophagia</taxon>
        <taxon>Cytophagales</taxon>
        <taxon>Spirosomataceae</taxon>
        <taxon>Dyadobacter</taxon>
    </lineage>
</organism>
<dbReference type="GO" id="GO:0003700">
    <property type="term" value="F:DNA-binding transcription factor activity"/>
    <property type="evidence" value="ECO:0007669"/>
    <property type="project" value="InterPro"/>
</dbReference>
<dbReference type="GO" id="GO:0006950">
    <property type="term" value="P:response to stress"/>
    <property type="evidence" value="ECO:0007669"/>
    <property type="project" value="TreeGrafter"/>
</dbReference>
<dbReference type="Proteomes" id="UP000199532">
    <property type="component" value="Unassembled WGS sequence"/>
</dbReference>
<dbReference type="SMART" id="SM00347">
    <property type="entry name" value="HTH_MARR"/>
    <property type="match status" value="1"/>
</dbReference>
<dbReference type="InterPro" id="IPR036388">
    <property type="entry name" value="WH-like_DNA-bd_sf"/>
</dbReference>
<dbReference type="InterPro" id="IPR036390">
    <property type="entry name" value="WH_DNA-bd_sf"/>
</dbReference>
<accession>A0A1H6YPM6</accession>
<dbReference type="PRINTS" id="PR00598">
    <property type="entry name" value="HTHMARR"/>
</dbReference>
<keyword evidence="3" id="KW-1185">Reference proteome</keyword>
<dbReference type="AlphaFoldDB" id="A0A1H6YPM6"/>
<evidence type="ECO:0000313" key="2">
    <source>
        <dbReference type="EMBL" id="SEJ43229.1"/>
    </source>
</evidence>
<name>A0A1H6YPM6_9BACT</name>
<gene>
    <name evidence="2" type="ORF">SAMN04487995_4696</name>
</gene>
<dbReference type="InterPro" id="IPR039422">
    <property type="entry name" value="MarR/SlyA-like"/>
</dbReference>
<protein>
    <submittedName>
        <fullName evidence="2">Transcriptional regulator, MarR family</fullName>
    </submittedName>
</protein>
<feature type="domain" description="HTH marR-type" evidence="1">
    <location>
        <begin position="17"/>
        <end position="153"/>
    </location>
</feature>
<dbReference type="Pfam" id="PF12802">
    <property type="entry name" value="MarR_2"/>
    <property type="match status" value="1"/>
</dbReference>
<dbReference type="EMBL" id="FNXY01000007">
    <property type="protein sequence ID" value="SEJ43229.1"/>
    <property type="molecule type" value="Genomic_DNA"/>
</dbReference>
<evidence type="ECO:0000313" key="3">
    <source>
        <dbReference type="Proteomes" id="UP000199532"/>
    </source>
</evidence>
<dbReference type="RefSeq" id="WP_090338737.1">
    <property type="nucleotide sequence ID" value="NZ_FNXY01000007.1"/>
</dbReference>
<dbReference type="STRING" id="408657.SAMN04487995_4696"/>
<dbReference type="SUPFAM" id="SSF46785">
    <property type="entry name" value="Winged helix' DNA-binding domain"/>
    <property type="match status" value="1"/>
</dbReference>
<dbReference type="PANTHER" id="PTHR33164">
    <property type="entry name" value="TRANSCRIPTIONAL REGULATOR, MARR FAMILY"/>
    <property type="match status" value="1"/>
</dbReference>
<reference evidence="2 3" key="1">
    <citation type="submission" date="2016-10" db="EMBL/GenBank/DDBJ databases">
        <authorList>
            <person name="de Groot N.N."/>
        </authorList>
    </citation>
    <scope>NUCLEOTIDE SEQUENCE [LARGE SCALE GENOMIC DNA]</scope>
    <source>
        <strain evidence="2 3">DSM 19938</strain>
    </source>
</reference>
<evidence type="ECO:0000259" key="1">
    <source>
        <dbReference type="PROSITE" id="PS50995"/>
    </source>
</evidence>
<dbReference type="PANTHER" id="PTHR33164:SF43">
    <property type="entry name" value="HTH-TYPE TRANSCRIPTIONAL REPRESSOR YETL"/>
    <property type="match status" value="1"/>
</dbReference>
<dbReference type="PROSITE" id="PS50995">
    <property type="entry name" value="HTH_MARR_2"/>
    <property type="match status" value="1"/>
</dbReference>
<dbReference type="Gene3D" id="1.10.10.10">
    <property type="entry name" value="Winged helix-like DNA-binding domain superfamily/Winged helix DNA-binding domain"/>
    <property type="match status" value="1"/>
</dbReference>
<sequence>MDIEIKELNKANYERLSKLMIFNIITVSHLVGRNTNKELAKMGYTLQVEQLQILFVVYLREGNSPSQQEIANFTQKDKGGIQRSVQTLARDGYVRIVGDSNDRRKNLIELTPAGKMVATKMMESIEDIDRRMTASISKEEIDSLISIVRKISNVMKE</sequence>